<feature type="compositionally biased region" description="Basic and acidic residues" evidence="1">
    <location>
        <begin position="16"/>
        <end position="34"/>
    </location>
</feature>
<comment type="caution">
    <text evidence="2">The sequence shown here is derived from an EMBL/GenBank/DDBJ whole genome shotgun (WGS) entry which is preliminary data.</text>
</comment>
<feature type="compositionally biased region" description="Basic and acidic residues" evidence="1">
    <location>
        <begin position="99"/>
        <end position="116"/>
    </location>
</feature>
<name>A0ABD2ZL64_9GENT</name>
<organism evidence="2 3">
    <name type="scientific">Cinchona calisaya</name>
    <dbReference type="NCBI Taxonomy" id="153742"/>
    <lineage>
        <taxon>Eukaryota</taxon>
        <taxon>Viridiplantae</taxon>
        <taxon>Streptophyta</taxon>
        <taxon>Embryophyta</taxon>
        <taxon>Tracheophyta</taxon>
        <taxon>Spermatophyta</taxon>
        <taxon>Magnoliopsida</taxon>
        <taxon>eudicotyledons</taxon>
        <taxon>Gunneridae</taxon>
        <taxon>Pentapetalae</taxon>
        <taxon>asterids</taxon>
        <taxon>lamiids</taxon>
        <taxon>Gentianales</taxon>
        <taxon>Rubiaceae</taxon>
        <taxon>Cinchonoideae</taxon>
        <taxon>Cinchoneae</taxon>
        <taxon>Cinchona</taxon>
    </lineage>
</organism>
<evidence type="ECO:0000256" key="1">
    <source>
        <dbReference type="SAM" id="MobiDB-lite"/>
    </source>
</evidence>
<dbReference type="EMBL" id="JBJUIK010000008">
    <property type="protein sequence ID" value="KAL3520190.1"/>
    <property type="molecule type" value="Genomic_DNA"/>
</dbReference>
<protein>
    <submittedName>
        <fullName evidence="2">Uncharacterized protein</fullName>
    </submittedName>
</protein>
<accession>A0ABD2ZL64</accession>
<dbReference type="AlphaFoldDB" id="A0ABD2ZL64"/>
<feature type="region of interest" description="Disordered" evidence="1">
    <location>
        <begin position="79"/>
        <end position="116"/>
    </location>
</feature>
<keyword evidence="3" id="KW-1185">Reference proteome</keyword>
<sequence length="116" mass="12812">MTRGVYSSGRSATSRSRVEGSRKIKARERPSREGPIEVIGQALWTTSLSTLVQLPQPPLWHYGLLRGQSYYTSSAVLTQQGEAQQAGGTSGTLDEDFEESQHSEAENDHEVMEQDT</sequence>
<dbReference type="Proteomes" id="UP001630127">
    <property type="component" value="Unassembled WGS sequence"/>
</dbReference>
<gene>
    <name evidence="2" type="ORF">ACH5RR_018339</name>
</gene>
<feature type="region of interest" description="Disordered" evidence="1">
    <location>
        <begin position="1"/>
        <end position="34"/>
    </location>
</feature>
<reference evidence="2 3" key="1">
    <citation type="submission" date="2024-11" db="EMBL/GenBank/DDBJ databases">
        <title>A near-complete genome assembly of Cinchona calisaya.</title>
        <authorList>
            <person name="Lian D.C."/>
            <person name="Zhao X.W."/>
            <person name="Wei L."/>
        </authorList>
    </citation>
    <scope>NUCLEOTIDE SEQUENCE [LARGE SCALE GENOMIC DNA]</scope>
    <source>
        <tissue evidence="2">Nenye</tissue>
    </source>
</reference>
<evidence type="ECO:0000313" key="3">
    <source>
        <dbReference type="Proteomes" id="UP001630127"/>
    </source>
</evidence>
<proteinExistence type="predicted"/>
<evidence type="ECO:0000313" key="2">
    <source>
        <dbReference type="EMBL" id="KAL3520190.1"/>
    </source>
</evidence>